<feature type="domain" description="RING-type" evidence="8">
    <location>
        <begin position="739"/>
        <end position="778"/>
    </location>
</feature>
<dbReference type="GO" id="GO:0005730">
    <property type="term" value="C:nucleolus"/>
    <property type="evidence" value="ECO:0007669"/>
    <property type="project" value="TreeGrafter"/>
</dbReference>
<reference evidence="10" key="2">
    <citation type="submission" date="2025-08" db="UniProtKB">
        <authorList>
            <consortium name="Ensembl"/>
        </authorList>
    </citation>
    <scope>IDENTIFICATION</scope>
</reference>
<keyword evidence="3" id="KW-0479">Metal-binding</keyword>
<evidence type="ECO:0000313" key="11">
    <source>
        <dbReference type="Proteomes" id="UP000694395"/>
    </source>
</evidence>
<protein>
    <recommendedName>
        <fullName evidence="12">RING-type domain-containing protein</fullName>
    </recommendedName>
</protein>
<evidence type="ECO:0000256" key="4">
    <source>
        <dbReference type="ARBA" id="ARBA00022771"/>
    </source>
</evidence>
<evidence type="ECO:0008006" key="12">
    <source>
        <dbReference type="Google" id="ProtNLM"/>
    </source>
</evidence>
<dbReference type="InterPro" id="IPR018957">
    <property type="entry name" value="Znf_C3HC4_RING-type"/>
</dbReference>
<name>A0A8C7SZZ6_ONCMY</name>
<dbReference type="GeneTree" id="ENSGT00630000089884"/>
<evidence type="ECO:0000256" key="2">
    <source>
        <dbReference type="ARBA" id="ARBA00022490"/>
    </source>
</evidence>
<organism evidence="10 11">
    <name type="scientific">Oncorhynchus mykiss</name>
    <name type="common">Rainbow trout</name>
    <name type="synonym">Salmo gairdneri</name>
    <dbReference type="NCBI Taxonomy" id="8022"/>
    <lineage>
        <taxon>Eukaryota</taxon>
        <taxon>Metazoa</taxon>
        <taxon>Chordata</taxon>
        <taxon>Craniata</taxon>
        <taxon>Vertebrata</taxon>
        <taxon>Euteleostomi</taxon>
        <taxon>Actinopterygii</taxon>
        <taxon>Neopterygii</taxon>
        <taxon>Teleostei</taxon>
        <taxon>Protacanthopterygii</taxon>
        <taxon>Salmoniformes</taxon>
        <taxon>Salmonidae</taxon>
        <taxon>Salmoninae</taxon>
        <taxon>Oncorhynchus</taxon>
    </lineage>
</organism>
<dbReference type="PROSITE" id="PS00518">
    <property type="entry name" value="ZF_RING_1"/>
    <property type="match status" value="1"/>
</dbReference>
<dbReference type="InterPro" id="IPR046439">
    <property type="entry name" value="ZF_RZ_dom"/>
</dbReference>
<reference evidence="10" key="3">
    <citation type="submission" date="2025-09" db="UniProtKB">
        <authorList>
            <consortium name="Ensembl"/>
        </authorList>
    </citation>
    <scope>IDENTIFICATION</scope>
</reference>
<dbReference type="PANTHER" id="PTHR22605:SF18">
    <property type="entry name" value="E3 UBIQUITIN-PROTEIN LIGASE RNF213-ALPHA"/>
    <property type="match status" value="1"/>
</dbReference>
<dbReference type="GO" id="GO:0005829">
    <property type="term" value="C:cytosol"/>
    <property type="evidence" value="ECO:0007669"/>
    <property type="project" value="TreeGrafter"/>
</dbReference>
<evidence type="ECO:0000256" key="7">
    <source>
        <dbReference type="PROSITE-ProRule" id="PRU00175"/>
    </source>
</evidence>
<keyword evidence="11" id="KW-1185">Reference proteome</keyword>
<dbReference type="PROSITE" id="PS50089">
    <property type="entry name" value="ZF_RING_2"/>
    <property type="match status" value="1"/>
</dbReference>
<accession>A0A8C7SZZ6</accession>
<dbReference type="GO" id="GO:0002376">
    <property type="term" value="P:immune system process"/>
    <property type="evidence" value="ECO:0007669"/>
    <property type="project" value="UniProtKB-KW"/>
</dbReference>
<keyword evidence="2" id="KW-0963">Cytoplasm</keyword>
<dbReference type="SMART" id="SM00184">
    <property type="entry name" value="RING"/>
    <property type="match status" value="1"/>
</dbReference>
<dbReference type="GO" id="GO:0004842">
    <property type="term" value="F:ubiquitin-protein transferase activity"/>
    <property type="evidence" value="ECO:0007669"/>
    <property type="project" value="InterPro"/>
</dbReference>
<dbReference type="Pfam" id="PF20173">
    <property type="entry name" value="ZnF_RZ-type"/>
    <property type="match status" value="1"/>
</dbReference>
<dbReference type="Proteomes" id="UP000694395">
    <property type="component" value="Chromosome 28"/>
</dbReference>
<evidence type="ECO:0000256" key="1">
    <source>
        <dbReference type="ARBA" id="ARBA00004496"/>
    </source>
</evidence>
<keyword evidence="4 7" id="KW-0863">Zinc-finger</keyword>
<dbReference type="Pfam" id="PF00097">
    <property type="entry name" value="zf-C3HC4"/>
    <property type="match status" value="1"/>
</dbReference>
<feature type="domain" description="RZ-type" evidence="9">
    <location>
        <begin position="1090"/>
        <end position="1163"/>
    </location>
</feature>
<keyword evidence="6" id="KW-0391">Immunity</keyword>
<evidence type="ECO:0000259" key="9">
    <source>
        <dbReference type="PROSITE" id="PS51981"/>
    </source>
</evidence>
<sequence length="1793" mass="205225">METGQTVVLLNLQNLYESLYDALNQYYVSLGGQKYVDLGLGTHRVKCRVHKDFRLIVIEEKEVVYKQFPIPLINRLEKHYLDINTVLKKDQTVIVEQLKEWVKHFVSLKSQQAKTDRYKPHDVFIGYHSDTCSSVVLQVTEKMKTESDESDTQRRVLDEAKLIMLNCATPDSVIRLDGTKLSADETESLTQIYFEEQNHHSLADFIASHTQEEEWLHYHFTEVTTFSRLFTAADIHQLQNITELCNVKLLSLQQFDTEHSFLKEIRQFLDSTSDDKVLIIQTDYDEDSQSMNILASAKYSSINEINKPKEGDNGRVFVYFVTKLPRIKGGTSYVGFHGGPWKSVHIDDLRKSKEFVSDVQSLRKLPISQLFEKIEEPSEGTFYLDLMRSCVQSAVSMLRDQEDSGALSTRRVEILLTLLDDTTFLTTLRSRLHTLLENRERNIPSPKFWVLTEASNIDALQEGGTFTQTLWKRIQAVVTPLLAQLVSVIDRDRNLDLLLDSNSGEEVRNLWLKIFGIFGCINSIFYKCFFFLGGRVEVFFEKIPLGQYLATLGEKLQREFFQRYLQDFIAMTMKVASEHLCEALSCCVNELQRRRKAPSEEIPSLPLVHTAYNMYRTRLHNLTRMMSLQPQVVPHLQRIPLMKDSPEMVLDVYAAVACVELLEPPALDSDAQCQDWLKQVKRLKGSMELVCSQRSLKQYGERTIHIICLHYSLWLISCIQNLMFNDARYFFFLRFGFQCRVCMGEPQDPVDLPCHHIFCLTCVRGCLNTGQMYCPMCKHELPDDFQVKVSEDIRACITLNAQFRQSCNAFFIDLVTTVCFKDNIPPSKGVILHLLSFLMVETEPIPLIRAQSQIHTKDFSPFDESMDKNPVVRSVILKLLLKYTFDEVKEYLQQYLTLIEESNILEAEDKNELYALYINCLEISGSLPSSCMQNEDVGQMDQYLVYGDDYQVIREAVAKAVLEDSVCTAPARRRTLYILLALFREVTSLYRAANTGLHPTPKQCKALDDFIEGSRYLHRREVRDFAKELVHNRMGGLSVLADRSSVEHTLIELAVHMSAVLLTGTEGLLTPLQQLGLSPNNMLSAFLPTMPEDMLAVAQRLITPNKVDYGLSWYCNQLILPTLLQCGQPTHKAKCLECEAEIGGENHVPLTGFRKMEGDLTRTGHILGDPERRDNPDTLDTKNMSHTPFILVRLLTHLAMLRGASEQPQSIQQIIQPPVQDACQFLICHLLKDMDQLTKALGKGNDDTVTTVHLISLFLVPAGNDPQLSTKEARDTWETTVATDIITPQLKKLDQQLREVNATIRDDSRVSSNFVMRVTFGDECPLSSLSQGSQVHCSGVWSCRERVSLLSLTHIVEQNDGKDKLPLLWRFLQKEAEFRQVKFLPHILALQKSLVKKFQNSSDLMDVSIREFIQRQSGNCIKHVQIFLNTWNLLRVSVATNEIKIPEDFWKDDLDLDSDLQYLLPRRQGPGLCSTALLSYLVALHNELLHSVDRHTGEDTSYKVSLSELTELHVIRYELEKDLLPLVLSNCQYSLERGKETLSEYDLPKIQQQVLTRFLQGKPLITLTGIPTLVTRHERDYDIIFKMEHLPSLTLTALSRDLQSYSEVCEALKAVELALGFLSMTGGVSQMPLDCYLEDMLKMGEQMDPHILKALGRCSLKHGVALWQLLSSLKSENMLKSLKRDPFSGVSTEYQQPLEEEQKRLLQGFISKGHVDTWLLEMHEFLLLNLGKPHVSDTYKPDWSVKETLAGYMDRKGVEVLPDVEASFPDKILLSQIVETWKFTVTYQQEWMA</sequence>
<dbReference type="SUPFAM" id="SSF57850">
    <property type="entry name" value="RING/U-box"/>
    <property type="match status" value="1"/>
</dbReference>
<dbReference type="Ensembl" id="ENSOMYT00000080935.2">
    <property type="protein sequence ID" value="ENSOMYP00000074350.2"/>
    <property type="gene ID" value="ENSOMYG00000034368.2"/>
</dbReference>
<dbReference type="GO" id="GO:0016020">
    <property type="term" value="C:membrane"/>
    <property type="evidence" value="ECO:0007669"/>
    <property type="project" value="TreeGrafter"/>
</dbReference>
<dbReference type="InterPro" id="IPR017907">
    <property type="entry name" value="Znf_RING_CS"/>
</dbReference>
<evidence type="ECO:0000313" key="10">
    <source>
        <dbReference type="Ensembl" id="ENSOMYP00000074350.2"/>
    </source>
</evidence>
<keyword evidence="5" id="KW-0862">Zinc</keyword>
<evidence type="ECO:0000256" key="5">
    <source>
        <dbReference type="ARBA" id="ARBA00022833"/>
    </source>
</evidence>
<comment type="subcellular location">
    <subcellularLocation>
        <location evidence="1">Cytoplasm</location>
    </subcellularLocation>
</comment>
<dbReference type="InterPro" id="IPR001841">
    <property type="entry name" value="Znf_RING"/>
</dbReference>
<evidence type="ECO:0000256" key="3">
    <source>
        <dbReference type="ARBA" id="ARBA00022723"/>
    </source>
</evidence>
<dbReference type="InterPro" id="IPR031248">
    <property type="entry name" value="RNF213"/>
</dbReference>
<dbReference type="GO" id="GO:0016887">
    <property type="term" value="F:ATP hydrolysis activity"/>
    <property type="evidence" value="ECO:0007669"/>
    <property type="project" value="InterPro"/>
</dbReference>
<evidence type="ECO:0000259" key="8">
    <source>
        <dbReference type="PROSITE" id="PS50089"/>
    </source>
</evidence>
<dbReference type="Gene3D" id="3.30.40.10">
    <property type="entry name" value="Zinc/RING finger domain, C3HC4 (zinc finger)"/>
    <property type="match status" value="1"/>
</dbReference>
<reference evidence="10" key="1">
    <citation type="submission" date="2020-07" db="EMBL/GenBank/DDBJ databases">
        <title>A long reads based de novo assembly of the rainbow trout Arlee double haploid line genome.</title>
        <authorList>
            <person name="Gao G."/>
            <person name="Palti Y."/>
        </authorList>
    </citation>
    <scope>NUCLEOTIDE SEQUENCE [LARGE SCALE GENOMIC DNA]</scope>
</reference>
<dbReference type="PROSITE" id="PS51981">
    <property type="entry name" value="ZF_RZ"/>
    <property type="match status" value="1"/>
</dbReference>
<dbReference type="GO" id="GO:0006511">
    <property type="term" value="P:ubiquitin-dependent protein catabolic process"/>
    <property type="evidence" value="ECO:0007669"/>
    <property type="project" value="TreeGrafter"/>
</dbReference>
<dbReference type="GO" id="GO:2000051">
    <property type="term" value="P:negative regulation of non-canonical Wnt signaling pathway"/>
    <property type="evidence" value="ECO:0007669"/>
    <property type="project" value="TreeGrafter"/>
</dbReference>
<evidence type="ECO:0000256" key="6">
    <source>
        <dbReference type="ARBA" id="ARBA00022859"/>
    </source>
</evidence>
<dbReference type="InterPro" id="IPR013083">
    <property type="entry name" value="Znf_RING/FYVE/PHD"/>
</dbReference>
<dbReference type="PANTHER" id="PTHR22605">
    <property type="entry name" value="RZ-TYPE DOMAIN-CONTAINING PROTEIN"/>
    <property type="match status" value="1"/>
</dbReference>
<dbReference type="GO" id="GO:0002040">
    <property type="term" value="P:sprouting angiogenesis"/>
    <property type="evidence" value="ECO:0007669"/>
    <property type="project" value="TreeGrafter"/>
</dbReference>
<dbReference type="GO" id="GO:0008270">
    <property type="term" value="F:zinc ion binding"/>
    <property type="evidence" value="ECO:0007669"/>
    <property type="project" value="UniProtKB-KW"/>
</dbReference>
<proteinExistence type="predicted"/>